<keyword evidence="10" id="KW-1185">Reference proteome</keyword>
<dbReference type="Gene3D" id="3.40.50.880">
    <property type="match status" value="1"/>
</dbReference>
<gene>
    <name evidence="8 9" type="primary">purQ</name>
    <name evidence="9" type="ORF">GCM10022236_28770</name>
</gene>
<feature type="active site" evidence="8">
    <location>
        <position position="196"/>
    </location>
</feature>
<protein>
    <recommendedName>
        <fullName evidence="8">Phosphoribosylformylglycinamidine synthase subunit PurQ</fullName>
        <shortName evidence="8">FGAM synthase</shortName>
        <ecNumber evidence="8">6.3.5.3</ecNumber>
    </recommendedName>
    <alternativeName>
        <fullName evidence="8">Formylglycinamide ribonucleotide amidotransferase subunit I</fullName>
        <shortName evidence="8">FGAR amidotransferase I</shortName>
        <shortName evidence="8">FGAR-AT I</shortName>
    </alternativeName>
    <alternativeName>
        <fullName evidence="8">Glutaminase PurQ</fullName>
        <ecNumber evidence="8">3.5.1.2</ecNumber>
    </alternativeName>
    <alternativeName>
        <fullName evidence="8">Phosphoribosylformylglycinamidine synthase subunit I</fullName>
    </alternativeName>
</protein>
<comment type="subcellular location">
    <subcellularLocation>
        <location evidence="8">Cytoplasm</location>
    </subcellularLocation>
</comment>
<dbReference type="Proteomes" id="UP001501490">
    <property type="component" value="Unassembled WGS sequence"/>
</dbReference>
<evidence type="ECO:0000256" key="7">
    <source>
        <dbReference type="ARBA" id="ARBA00022962"/>
    </source>
</evidence>
<keyword evidence="2 8" id="KW-0436">Ligase</keyword>
<evidence type="ECO:0000256" key="1">
    <source>
        <dbReference type="ARBA" id="ARBA00022490"/>
    </source>
</evidence>
<keyword evidence="7 8" id="KW-0315">Glutamine amidotransferase</keyword>
<dbReference type="PROSITE" id="PS51273">
    <property type="entry name" value="GATASE_TYPE_1"/>
    <property type="match status" value="1"/>
</dbReference>
<evidence type="ECO:0000256" key="5">
    <source>
        <dbReference type="ARBA" id="ARBA00022801"/>
    </source>
</evidence>
<dbReference type="PIRSF" id="PIRSF001586">
    <property type="entry name" value="FGAM_synth_I"/>
    <property type="match status" value="1"/>
</dbReference>
<dbReference type="SMART" id="SM01211">
    <property type="entry name" value="GATase_5"/>
    <property type="match status" value="1"/>
</dbReference>
<evidence type="ECO:0000256" key="8">
    <source>
        <dbReference type="HAMAP-Rule" id="MF_00421"/>
    </source>
</evidence>
<dbReference type="HAMAP" id="MF_00421">
    <property type="entry name" value="PurQ"/>
    <property type="match status" value="1"/>
</dbReference>
<keyword evidence="1 8" id="KW-0963">Cytoplasm</keyword>
<reference evidence="10" key="1">
    <citation type="journal article" date="2019" name="Int. J. Syst. Evol. Microbiol.">
        <title>The Global Catalogue of Microorganisms (GCM) 10K type strain sequencing project: providing services to taxonomists for standard genome sequencing and annotation.</title>
        <authorList>
            <consortium name="The Broad Institute Genomics Platform"/>
            <consortium name="The Broad Institute Genome Sequencing Center for Infectious Disease"/>
            <person name="Wu L."/>
            <person name="Ma J."/>
        </authorList>
    </citation>
    <scope>NUCLEOTIDE SEQUENCE [LARGE SCALE GENOMIC DNA]</scope>
    <source>
        <strain evidence="10">JCM 16929</strain>
    </source>
</reference>
<dbReference type="PANTHER" id="PTHR47552">
    <property type="entry name" value="PHOSPHORIBOSYLFORMYLGLYCINAMIDINE SYNTHASE SUBUNIT PURQ"/>
    <property type="match status" value="1"/>
</dbReference>
<dbReference type="InterPro" id="IPR010075">
    <property type="entry name" value="PRibForGlyAmidine_synth_PurQ"/>
</dbReference>
<evidence type="ECO:0000313" key="9">
    <source>
        <dbReference type="EMBL" id="GAA3624701.1"/>
    </source>
</evidence>
<evidence type="ECO:0000256" key="3">
    <source>
        <dbReference type="ARBA" id="ARBA00022741"/>
    </source>
</evidence>
<keyword evidence="5 8" id="KW-0378">Hydrolase</keyword>
<dbReference type="PANTHER" id="PTHR47552:SF1">
    <property type="entry name" value="PHOSPHORIBOSYLFORMYLGLYCINAMIDINE SYNTHASE SUBUNIT PURQ"/>
    <property type="match status" value="1"/>
</dbReference>
<sequence>MPVRIGVVTFPGSLDDHDALRAVRLCGGEPVSLWHASDTLDGVDAVILPGGFSYGDYLRCGAISRFAPVMAEVIREADRGMPVLGICNGFQILCEAHLLPGALIRNDVRTFVCRDQKLRVESIDTAWTGEFGVGDEITIVLKNGEGGYIADEPTLDRLEGEGQVVFRYLDGNPNGSRRDIAGVRNERGNVVGLMPHPEHNVDQLTGPTLDGRAFFTGVQSFLAARV</sequence>
<dbReference type="NCBIfam" id="NF002957">
    <property type="entry name" value="PRK03619.1"/>
    <property type="match status" value="1"/>
</dbReference>
<dbReference type="EC" id="6.3.5.3" evidence="8"/>
<dbReference type="InterPro" id="IPR029062">
    <property type="entry name" value="Class_I_gatase-like"/>
</dbReference>
<dbReference type="Pfam" id="PF13507">
    <property type="entry name" value="GATase_5"/>
    <property type="match status" value="1"/>
</dbReference>
<comment type="catalytic activity">
    <reaction evidence="8">
        <text>N(2)-formyl-N(1)-(5-phospho-beta-D-ribosyl)glycinamide + L-glutamine + ATP + H2O = 2-formamido-N(1)-(5-O-phospho-beta-D-ribosyl)acetamidine + L-glutamate + ADP + phosphate + H(+)</text>
        <dbReference type="Rhea" id="RHEA:17129"/>
        <dbReference type="ChEBI" id="CHEBI:15377"/>
        <dbReference type="ChEBI" id="CHEBI:15378"/>
        <dbReference type="ChEBI" id="CHEBI:29985"/>
        <dbReference type="ChEBI" id="CHEBI:30616"/>
        <dbReference type="ChEBI" id="CHEBI:43474"/>
        <dbReference type="ChEBI" id="CHEBI:58359"/>
        <dbReference type="ChEBI" id="CHEBI:147286"/>
        <dbReference type="ChEBI" id="CHEBI:147287"/>
        <dbReference type="ChEBI" id="CHEBI:456216"/>
        <dbReference type="EC" id="6.3.5.3"/>
    </reaction>
</comment>
<evidence type="ECO:0000256" key="4">
    <source>
        <dbReference type="ARBA" id="ARBA00022755"/>
    </source>
</evidence>
<feature type="active site" evidence="8">
    <location>
        <position position="198"/>
    </location>
</feature>
<dbReference type="RefSeq" id="WP_344805681.1">
    <property type="nucleotide sequence ID" value="NZ_BAABAB010000021.1"/>
</dbReference>
<organism evidence="9 10">
    <name type="scientific">Microlunatus ginsengisoli</name>
    <dbReference type="NCBI Taxonomy" id="363863"/>
    <lineage>
        <taxon>Bacteria</taxon>
        <taxon>Bacillati</taxon>
        <taxon>Actinomycetota</taxon>
        <taxon>Actinomycetes</taxon>
        <taxon>Propionibacteriales</taxon>
        <taxon>Propionibacteriaceae</taxon>
        <taxon>Microlunatus</taxon>
    </lineage>
</organism>
<feature type="active site" description="Nucleophile" evidence="8">
    <location>
        <position position="87"/>
    </location>
</feature>
<evidence type="ECO:0000256" key="2">
    <source>
        <dbReference type="ARBA" id="ARBA00022598"/>
    </source>
</evidence>
<evidence type="ECO:0000256" key="6">
    <source>
        <dbReference type="ARBA" id="ARBA00022840"/>
    </source>
</evidence>
<comment type="caution">
    <text evidence="9">The sequence shown here is derived from an EMBL/GenBank/DDBJ whole genome shotgun (WGS) entry which is preliminary data.</text>
</comment>
<dbReference type="NCBIfam" id="TIGR01737">
    <property type="entry name" value="FGAM_synth_I"/>
    <property type="match status" value="1"/>
</dbReference>
<comment type="subunit">
    <text evidence="8">Part of the FGAM synthase complex composed of 1 PurL, 1 PurQ and 2 PurS subunits.</text>
</comment>
<evidence type="ECO:0000313" key="10">
    <source>
        <dbReference type="Proteomes" id="UP001501490"/>
    </source>
</evidence>
<keyword evidence="3 8" id="KW-0547">Nucleotide-binding</keyword>
<dbReference type="EMBL" id="BAABAB010000021">
    <property type="protein sequence ID" value="GAA3624701.1"/>
    <property type="molecule type" value="Genomic_DNA"/>
</dbReference>
<dbReference type="EC" id="3.5.1.2" evidence="8"/>
<accession>A0ABP7A4I3</accession>
<comment type="function">
    <text evidence="8">Part of the phosphoribosylformylglycinamidine synthase complex involved in the purines biosynthetic pathway. Catalyzes the ATP-dependent conversion of formylglycinamide ribonucleotide (FGAR) and glutamine to yield formylglycinamidine ribonucleotide (FGAM) and glutamate. The FGAM synthase complex is composed of three subunits. PurQ produces an ammonia molecule by converting glutamine to glutamate. PurL transfers the ammonia molecule to FGAR to form FGAM in an ATP-dependent manner. PurS interacts with PurQ and PurL and is thought to assist in the transfer of the ammonia molecule from PurQ to PurL.</text>
</comment>
<dbReference type="SUPFAM" id="SSF52317">
    <property type="entry name" value="Class I glutamine amidotransferase-like"/>
    <property type="match status" value="1"/>
</dbReference>
<keyword evidence="6 8" id="KW-0067">ATP-binding</keyword>
<comment type="catalytic activity">
    <reaction evidence="8">
        <text>L-glutamine + H2O = L-glutamate + NH4(+)</text>
        <dbReference type="Rhea" id="RHEA:15889"/>
        <dbReference type="ChEBI" id="CHEBI:15377"/>
        <dbReference type="ChEBI" id="CHEBI:28938"/>
        <dbReference type="ChEBI" id="CHEBI:29985"/>
        <dbReference type="ChEBI" id="CHEBI:58359"/>
        <dbReference type="EC" id="3.5.1.2"/>
    </reaction>
</comment>
<keyword evidence="4 8" id="KW-0658">Purine biosynthesis</keyword>
<proteinExistence type="inferred from homology"/>
<dbReference type="CDD" id="cd01740">
    <property type="entry name" value="GATase1_FGAR_AT"/>
    <property type="match status" value="1"/>
</dbReference>
<name>A0ABP7A4I3_9ACTN</name>
<comment type="pathway">
    <text evidence="8">Purine metabolism; IMP biosynthesis via de novo pathway; 5-amino-1-(5-phospho-D-ribosyl)imidazole from N(2)-formyl-N(1)-(5-phospho-D-ribosyl)glycinamide: step 1/2.</text>
</comment>